<dbReference type="AlphaFoldDB" id="A0A0G0BFF9"/>
<protein>
    <recommendedName>
        <fullName evidence="3">Homeodomain phBC6A51-type domain-containing protein</fullName>
    </recommendedName>
</protein>
<gene>
    <name evidence="1" type="ORF">UR63_C0005G0024</name>
</gene>
<sequence length="138" mass="15826">MAKNSIINDKKRFIEELRSIRSAGNVLATCIYLGFSRPTMYYWRKNDEEFDHNWSEAVAEGLETRADEAENALRLAVTKDRNITAIIFTLKNLKPERYREKFDIENTGRVASNALKPGFLVTLSRLGKQADAQLGRSR</sequence>
<accession>A0A0G0BFF9</accession>
<evidence type="ECO:0000313" key="2">
    <source>
        <dbReference type="Proteomes" id="UP000034127"/>
    </source>
</evidence>
<evidence type="ECO:0008006" key="3">
    <source>
        <dbReference type="Google" id="ProtNLM"/>
    </source>
</evidence>
<organism evidence="1 2">
    <name type="scientific">Candidatus Roizmanbacteria bacterium GW2011_GWC2_35_12</name>
    <dbReference type="NCBI Taxonomy" id="1618485"/>
    <lineage>
        <taxon>Bacteria</taxon>
        <taxon>Candidatus Roizmaniibacteriota</taxon>
    </lineage>
</organism>
<name>A0A0G0BFF9_9BACT</name>
<comment type="caution">
    <text evidence="1">The sequence shown here is derived from an EMBL/GenBank/DDBJ whole genome shotgun (WGS) entry which is preliminary data.</text>
</comment>
<reference evidence="1 2" key="1">
    <citation type="journal article" date="2015" name="Nature">
        <title>rRNA introns, odd ribosomes, and small enigmatic genomes across a large radiation of phyla.</title>
        <authorList>
            <person name="Brown C.T."/>
            <person name="Hug L.A."/>
            <person name="Thomas B.C."/>
            <person name="Sharon I."/>
            <person name="Castelle C.J."/>
            <person name="Singh A."/>
            <person name="Wilkins M.J."/>
            <person name="Williams K.H."/>
            <person name="Banfield J.F."/>
        </authorList>
    </citation>
    <scope>NUCLEOTIDE SEQUENCE [LARGE SCALE GENOMIC DNA]</scope>
</reference>
<proteinExistence type="predicted"/>
<evidence type="ECO:0000313" key="1">
    <source>
        <dbReference type="EMBL" id="KKP68184.1"/>
    </source>
</evidence>
<dbReference type="Proteomes" id="UP000034127">
    <property type="component" value="Unassembled WGS sequence"/>
</dbReference>
<dbReference type="EMBL" id="LBPX01000005">
    <property type="protein sequence ID" value="KKP68184.1"/>
    <property type="molecule type" value="Genomic_DNA"/>
</dbReference>